<proteinExistence type="inferred from homology"/>
<dbReference type="EMBL" id="CAFBLJ010000047">
    <property type="protein sequence ID" value="CAB4871295.1"/>
    <property type="molecule type" value="Genomic_DNA"/>
</dbReference>
<dbReference type="PRINTS" id="PR00081">
    <property type="entry name" value="GDHRDH"/>
</dbReference>
<dbReference type="InterPro" id="IPR002347">
    <property type="entry name" value="SDR_fam"/>
</dbReference>
<evidence type="ECO:0000313" key="3">
    <source>
        <dbReference type="EMBL" id="CAB4720230.1"/>
    </source>
</evidence>
<dbReference type="EMBL" id="CAEZYH010000035">
    <property type="protein sequence ID" value="CAB4720230.1"/>
    <property type="molecule type" value="Genomic_DNA"/>
</dbReference>
<dbReference type="Gene3D" id="3.40.50.720">
    <property type="entry name" value="NAD(P)-binding Rossmann-like Domain"/>
    <property type="match status" value="1"/>
</dbReference>
<evidence type="ECO:0000313" key="5">
    <source>
        <dbReference type="EMBL" id="CAB4796291.1"/>
    </source>
</evidence>
<name>A0A6J6R8E4_9ZZZZ</name>
<dbReference type="EMBL" id="CAEZZP010000088">
    <property type="protein sequence ID" value="CAB4778577.1"/>
    <property type="molecule type" value="Genomic_DNA"/>
</dbReference>
<dbReference type="AlphaFoldDB" id="A0A6J6R8E4"/>
<dbReference type="PROSITE" id="PS00061">
    <property type="entry name" value="ADH_SHORT"/>
    <property type="match status" value="1"/>
</dbReference>
<dbReference type="EMBL" id="CAFBPS010000025">
    <property type="protein sequence ID" value="CAB5025513.1"/>
    <property type="molecule type" value="Genomic_DNA"/>
</dbReference>
<evidence type="ECO:0000313" key="6">
    <source>
        <dbReference type="EMBL" id="CAB4871295.1"/>
    </source>
</evidence>
<reference evidence="3" key="1">
    <citation type="submission" date="2020-05" db="EMBL/GenBank/DDBJ databases">
        <authorList>
            <person name="Chiriac C."/>
            <person name="Salcher M."/>
            <person name="Ghai R."/>
            <person name="Kavagutti S V."/>
        </authorList>
    </citation>
    <scope>NUCLEOTIDE SEQUENCE</scope>
</reference>
<dbReference type="SUPFAM" id="SSF51735">
    <property type="entry name" value="NAD(P)-binding Rossmann-fold domains"/>
    <property type="match status" value="1"/>
</dbReference>
<protein>
    <submittedName>
        <fullName evidence="3">Unannotated protein</fullName>
    </submittedName>
</protein>
<sequence>MCIVSQSFFWAWSAKASSGTAPSPYDLYMEFHGAGTVVTGASGGIGEALARRFHHLGAFVVVSDVVEAGITALAAELNAKRPNSALAVTADVSTESGNQQLVATARQFLLQDGRNGIDLFFANAGVGNGALIETTSENDWNLAFNVNVHAHRWAAKYLIEDWLKAGRGYFCSTASAAGLLSQIGSMPYSMTKSAAVAFAESLAITYGDRGIRVSCLCPQGVNTNMLRQGDTPGAGIASDVVRSAGDVLEPDEVAIVVSEAIEQEKFLILPHPQVAEFEQRKAADRDRWLSGMRKLQARVYGKG</sequence>
<evidence type="ECO:0000313" key="7">
    <source>
        <dbReference type="EMBL" id="CAB4897465.1"/>
    </source>
</evidence>
<dbReference type="Pfam" id="PF00106">
    <property type="entry name" value="adh_short"/>
    <property type="match status" value="1"/>
</dbReference>
<dbReference type="EMBL" id="CAFBMF010000036">
    <property type="protein sequence ID" value="CAB4897465.1"/>
    <property type="molecule type" value="Genomic_DNA"/>
</dbReference>
<keyword evidence="2" id="KW-0560">Oxidoreductase</keyword>
<dbReference type="EMBL" id="CAFAAL010000019">
    <property type="protein sequence ID" value="CAB4796291.1"/>
    <property type="molecule type" value="Genomic_DNA"/>
</dbReference>
<accession>A0A6J6R8E4</accession>
<evidence type="ECO:0000313" key="4">
    <source>
        <dbReference type="EMBL" id="CAB4778577.1"/>
    </source>
</evidence>
<dbReference type="PANTHER" id="PTHR43669:SF3">
    <property type="entry name" value="ALCOHOL DEHYDROGENASE, PUTATIVE (AFU_ORTHOLOGUE AFUA_3G03445)-RELATED"/>
    <property type="match status" value="1"/>
</dbReference>
<evidence type="ECO:0000313" key="8">
    <source>
        <dbReference type="EMBL" id="CAB5025513.1"/>
    </source>
</evidence>
<gene>
    <name evidence="3" type="ORF">UFOPK2658_00968</name>
    <name evidence="4" type="ORF">UFOPK2880_01283</name>
    <name evidence="5" type="ORF">UFOPK3004_00381</name>
    <name evidence="6" type="ORF">UFOPK3304_01016</name>
    <name evidence="7" type="ORF">UFOPK3494_00757</name>
    <name evidence="8" type="ORF">UFOPK4134_00538</name>
</gene>
<dbReference type="GO" id="GO:0016491">
    <property type="term" value="F:oxidoreductase activity"/>
    <property type="evidence" value="ECO:0007669"/>
    <property type="project" value="UniProtKB-KW"/>
</dbReference>
<organism evidence="3">
    <name type="scientific">freshwater metagenome</name>
    <dbReference type="NCBI Taxonomy" id="449393"/>
    <lineage>
        <taxon>unclassified sequences</taxon>
        <taxon>metagenomes</taxon>
        <taxon>ecological metagenomes</taxon>
    </lineage>
</organism>
<dbReference type="InterPro" id="IPR036291">
    <property type="entry name" value="NAD(P)-bd_dom_sf"/>
</dbReference>
<evidence type="ECO:0000256" key="2">
    <source>
        <dbReference type="ARBA" id="ARBA00023002"/>
    </source>
</evidence>
<evidence type="ECO:0000256" key="1">
    <source>
        <dbReference type="ARBA" id="ARBA00006484"/>
    </source>
</evidence>
<comment type="similarity">
    <text evidence="1">Belongs to the short-chain dehydrogenases/reductases (SDR) family.</text>
</comment>
<dbReference type="PANTHER" id="PTHR43669">
    <property type="entry name" value="5-KETO-D-GLUCONATE 5-REDUCTASE"/>
    <property type="match status" value="1"/>
</dbReference>
<dbReference type="CDD" id="cd05233">
    <property type="entry name" value="SDR_c"/>
    <property type="match status" value="1"/>
</dbReference>
<dbReference type="InterPro" id="IPR020904">
    <property type="entry name" value="Sc_DH/Rdtase_CS"/>
</dbReference>